<dbReference type="GO" id="GO:0051213">
    <property type="term" value="F:dioxygenase activity"/>
    <property type="evidence" value="ECO:0007669"/>
    <property type="project" value="UniProtKB-KW"/>
</dbReference>
<keyword evidence="5" id="KW-0408">Iron</keyword>
<comment type="caution">
    <text evidence="6">The sequence shown here is derived from an EMBL/GenBank/DDBJ whole genome shotgun (WGS) entry which is preliminary data.</text>
</comment>
<dbReference type="PANTHER" id="PTHR12918:SF1">
    <property type="entry name" value="CYSTEINE DIOXYGENASE TYPE 1"/>
    <property type="match status" value="1"/>
</dbReference>
<dbReference type="InterPro" id="IPR014710">
    <property type="entry name" value="RmlC-like_jellyroll"/>
</dbReference>
<dbReference type="Gene3D" id="2.60.120.10">
    <property type="entry name" value="Jelly Rolls"/>
    <property type="match status" value="1"/>
</dbReference>
<proteinExistence type="inferred from homology"/>
<keyword evidence="2" id="KW-0479">Metal-binding</keyword>
<dbReference type="Proteomes" id="UP001610818">
    <property type="component" value="Unassembled WGS sequence"/>
</dbReference>
<accession>A0ABW7R2N4</accession>
<dbReference type="PANTHER" id="PTHR12918">
    <property type="entry name" value="CYSTEINE DIOXYGENASE"/>
    <property type="match status" value="1"/>
</dbReference>
<dbReference type="InterPro" id="IPR010300">
    <property type="entry name" value="CDO_1"/>
</dbReference>
<evidence type="ECO:0000256" key="1">
    <source>
        <dbReference type="ARBA" id="ARBA00006622"/>
    </source>
</evidence>
<keyword evidence="4" id="KW-0560">Oxidoreductase</keyword>
<reference evidence="6 7" key="1">
    <citation type="submission" date="2024-10" db="EMBL/GenBank/DDBJ databases">
        <title>The Natural Products Discovery Center: Release of the First 8490 Sequenced Strains for Exploring Actinobacteria Biosynthetic Diversity.</title>
        <authorList>
            <person name="Kalkreuter E."/>
            <person name="Kautsar S.A."/>
            <person name="Yang D."/>
            <person name="Bader C.D."/>
            <person name="Teijaro C.N."/>
            <person name="Fluegel L."/>
            <person name="Davis C.M."/>
            <person name="Simpson J.R."/>
            <person name="Lauterbach L."/>
            <person name="Steele A.D."/>
            <person name="Gui C."/>
            <person name="Meng S."/>
            <person name="Li G."/>
            <person name="Viehrig K."/>
            <person name="Ye F."/>
            <person name="Su P."/>
            <person name="Kiefer A.F."/>
            <person name="Nichols A."/>
            <person name="Cepeda A.J."/>
            <person name="Yan W."/>
            <person name="Fan B."/>
            <person name="Jiang Y."/>
            <person name="Adhikari A."/>
            <person name="Zheng C.-J."/>
            <person name="Schuster L."/>
            <person name="Cowan T.M."/>
            <person name="Smanski M.J."/>
            <person name="Chevrette M.G."/>
            <person name="De Carvalho L.P.S."/>
            <person name="Shen B."/>
        </authorList>
    </citation>
    <scope>NUCLEOTIDE SEQUENCE [LARGE SCALE GENOMIC DNA]</scope>
    <source>
        <strain evidence="6 7">NPDC017990</strain>
    </source>
</reference>
<dbReference type="SUPFAM" id="SSF51182">
    <property type="entry name" value="RmlC-like cupins"/>
    <property type="match status" value="1"/>
</dbReference>
<keyword evidence="7" id="KW-1185">Reference proteome</keyword>
<evidence type="ECO:0000313" key="6">
    <source>
        <dbReference type="EMBL" id="MFH8550644.1"/>
    </source>
</evidence>
<name>A0ABW7R2N4_9ACTN</name>
<evidence type="ECO:0000313" key="7">
    <source>
        <dbReference type="Proteomes" id="UP001610818"/>
    </source>
</evidence>
<gene>
    <name evidence="6" type="ORF">ACH4F9_37195</name>
</gene>
<evidence type="ECO:0000256" key="5">
    <source>
        <dbReference type="ARBA" id="ARBA00023004"/>
    </source>
</evidence>
<dbReference type="InterPro" id="IPR011051">
    <property type="entry name" value="RmlC_Cupin_sf"/>
</dbReference>
<evidence type="ECO:0000256" key="3">
    <source>
        <dbReference type="ARBA" id="ARBA00022964"/>
    </source>
</evidence>
<organism evidence="6 7">
    <name type="scientific">Streptomyces longisporoflavus</name>
    <dbReference type="NCBI Taxonomy" id="28044"/>
    <lineage>
        <taxon>Bacteria</taxon>
        <taxon>Bacillati</taxon>
        <taxon>Actinomycetota</taxon>
        <taxon>Actinomycetes</taxon>
        <taxon>Kitasatosporales</taxon>
        <taxon>Streptomycetaceae</taxon>
        <taxon>Streptomyces</taxon>
    </lineage>
</organism>
<sequence>MGGAASSPDCGEADTLLAALVAAVRESVSAETTATAKVARTCERLRPFLAEPGLLTAHQRRESAEGYRQHLLHAASDGLFSVVALVWRPGQRTPVHDHVSWCVSGLWEGREIEQRYRAVSCGDSRRLLATDRLVHEAGDVNGLVPPGDIHQVHNPGPGRAISIHVYGADISRPGSSVRRVYPEQMTGPLAPASAVTEPTSAR</sequence>
<comment type="similarity">
    <text evidence="1">Belongs to the cysteine dioxygenase family.</text>
</comment>
<dbReference type="EMBL" id="JBIRGQ010000008">
    <property type="protein sequence ID" value="MFH8550644.1"/>
    <property type="molecule type" value="Genomic_DNA"/>
</dbReference>
<dbReference type="RefSeq" id="WP_397717208.1">
    <property type="nucleotide sequence ID" value="NZ_JBIRGN010000008.1"/>
</dbReference>
<evidence type="ECO:0000256" key="2">
    <source>
        <dbReference type="ARBA" id="ARBA00022723"/>
    </source>
</evidence>
<keyword evidence="3 6" id="KW-0223">Dioxygenase</keyword>
<protein>
    <submittedName>
        <fullName evidence="6">Cysteine dioxygenase</fullName>
    </submittedName>
</protein>
<evidence type="ECO:0000256" key="4">
    <source>
        <dbReference type="ARBA" id="ARBA00023002"/>
    </source>
</evidence>
<dbReference type="CDD" id="cd10548">
    <property type="entry name" value="cupin_CDO"/>
    <property type="match status" value="1"/>
</dbReference>